<evidence type="ECO:0000256" key="5">
    <source>
        <dbReference type="ARBA" id="ARBA00023317"/>
    </source>
</evidence>
<keyword evidence="2 10" id="KW-0032">Aminotransferase</keyword>
<comment type="caution">
    <text evidence="10">The sequence shown here is derived from an EMBL/GenBank/DDBJ whole genome shotgun (WGS) entry which is preliminary data.</text>
</comment>
<dbReference type="GO" id="GO:0016779">
    <property type="term" value="F:nucleotidyltransferase activity"/>
    <property type="evidence" value="ECO:0007669"/>
    <property type="project" value="UniProtKB-ARBA"/>
</dbReference>
<evidence type="ECO:0000313" key="11">
    <source>
        <dbReference type="Proteomes" id="UP000016636"/>
    </source>
</evidence>
<sequence length="602" mass="68648">MINTAVILAAGFGSRLKERTKLKPKGFLEIEGISLVKRSIDNLLSCGIKKIYIGTGYLAEIYEKFSLNYPQIETVKSDKYEITSSMYTLYCMKEKLNDDFLLLESDLLYEKDALKFLLEDELDNIVLASDKTNSNDEVYIETDKNYNLVSVSKKKEELGFVYGELVGISKISIKNYKIMCETFEKQDNLKIDYENIMAQSSSKSSFFVKKINGLIWCEIDDKDHLRRAIEKILPKIKAKNMKIKRNILLNPGPATTTDTVKTAQVVPDICPREKEFGDIMEYVSSELTSIVANTNDYTTVLFGGSGTAAVEAILTSVVPYNKSILIINNGAYGTRMCQIASRYKIKYMEFKSSSIEPVDLKKLEEVIKKNSSISHLAVIHNETTTGILNNLSDLGKLTKQYNIEFIVDAMSSYAAIPIDMQKQNISYLASSSNKNIQGMAGVSFVVAKKSSLDELKSITPRTFYLSLYEQYDNFKKNHQMRFTPPVQTIYALKQAIIEAKDEGIENRYKRYCKSWETLTKALKEMGLTYLVNDKYHSKIITSIHIPNDVDFNDMHNYFYERGFTIYPGKVAEFNTFRIANIGQIDSKDIEDFIVILKEYLNR</sequence>
<dbReference type="InterPro" id="IPR025877">
    <property type="entry name" value="MobA-like_NTP_Trfase"/>
</dbReference>
<dbReference type="InterPro" id="IPR015422">
    <property type="entry name" value="PyrdxlP-dep_Trfase_small"/>
</dbReference>
<dbReference type="InterPro" id="IPR015424">
    <property type="entry name" value="PyrdxlP-dep_Trfase"/>
</dbReference>
<organism evidence="10 11">
    <name type="scientific">Campylobacter concisus UNSW3</name>
    <dbReference type="NCBI Taxonomy" id="1242966"/>
    <lineage>
        <taxon>Bacteria</taxon>
        <taxon>Pseudomonadati</taxon>
        <taxon>Campylobacterota</taxon>
        <taxon>Epsilonproteobacteria</taxon>
        <taxon>Campylobacterales</taxon>
        <taxon>Campylobacteraceae</taxon>
        <taxon>Campylobacter</taxon>
    </lineage>
</organism>
<dbReference type="Pfam" id="PF12804">
    <property type="entry name" value="NTP_transf_3"/>
    <property type="match status" value="1"/>
</dbReference>
<comment type="catalytic activity">
    <reaction evidence="7">
        <text>(2-aminoethyl)phosphonate + pyruvate = phosphonoacetaldehyde + L-alanine</text>
        <dbReference type="Rhea" id="RHEA:17021"/>
        <dbReference type="ChEBI" id="CHEBI:15361"/>
        <dbReference type="ChEBI" id="CHEBI:57418"/>
        <dbReference type="ChEBI" id="CHEBI:57972"/>
        <dbReference type="ChEBI" id="CHEBI:58383"/>
        <dbReference type="EC" id="2.6.1.37"/>
    </reaction>
</comment>
<dbReference type="PANTHER" id="PTHR42778:SF1">
    <property type="entry name" value="2-AMINOETHYLPHOSPHONATE--PYRUVATE TRANSAMINASE"/>
    <property type="match status" value="1"/>
</dbReference>
<dbReference type="Gene3D" id="3.90.550.10">
    <property type="entry name" value="Spore Coat Polysaccharide Biosynthesis Protein SpsA, Chain A"/>
    <property type="match status" value="1"/>
</dbReference>
<dbReference type="Pfam" id="PF00266">
    <property type="entry name" value="Aminotran_5"/>
    <property type="match status" value="1"/>
</dbReference>
<accession>U2G5X8</accession>
<dbReference type="Gene3D" id="3.90.1150.10">
    <property type="entry name" value="Aspartate Aminotransferase, domain 1"/>
    <property type="match status" value="1"/>
</dbReference>
<dbReference type="HAMAP" id="MF_01376">
    <property type="entry name" value="PhnW_aminotrans_5"/>
    <property type="match status" value="1"/>
</dbReference>
<dbReference type="PANTHER" id="PTHR42778">
    <property type="entry name" value="2-AMINOETHYLPHOSPHONATE--PYRUVATE TRANSAMINASE"/>
    <property type="match status" value="1"/>
</dbReference>
<dbReference type="RefSeq" id="WP_021083799.1">
    <property type="nucleotide sequence ID" value="NZ_ANNE01000003.1"/>
</dbReference>
<dbReference type="InterPro" id="IPR029044">
    <property type="entry name" value="Nucleotide-diphossugar_trans"/>
</dbReference>
<evidence type="ECO:0000256" key="7">
    <source>
        <dbReference type="ARBA" id="ARBA00049460"/>
    </source>
</evidence>
<evidence type="ECO:0000313" key="10">
    <source>
        <dbReference type="EMBL" id="ERJ23489.1"/>
    </source>
</evidence>
<protein>
    <recommendedName>
        <fullName evidence="6">2-aminoethylphosphonate--pyruvate transaminase</fullName>
        <ecNumber evidence="6">2.6.1.37</ecNumber>
    </recommendedName>
</protein>
<dbReference type="GO" id="GO:0019700">
    <property type="term" value="P:organic phosphonate catabolic process"/>
    <property type="evidence" value="ECO:0007669"/>
    <property type="project" value="InterPro"/>
</dbReference>
<keyword evidence="4" id="KW-0663">Pyridoxal phosphate</keyword>
<dbReference type="InterPro" id="IPR000192">
    <property type="entry name" value="Aminotrans_V_dom"/>
</dbReference>
<evidence type="ECO:0000259" key="9">
    <source>
        <dbReference type="Pfam" id="PF12804"/>
    </source>
</evidence>
<evidence type="ECO:0000256" key="6">
    <source>
        <dbReference type="ARBA" id="ARBA00044521"/>
    </source>
</evidence>
<dbReference type="SUPFAM" id="SSF53448">
    <property type="entry name" value="Nucleotide-diphospho-sugar transferases"/>
    <property type="match status" value="1"/>
</dbReference>
<dbReference type="InterPro" id="IPR015421">
    <property type="entry name" value="PyrdxlP-dep_Trfase_major"/>
</dbReference>
<dbReference type="InterPro" id="IPR012703">
    <property type="entry name" value="NH2EtPonate_pyrv_transaminase"/>
</dbReference>
<evidence type="ECO:0000256" key="3">
    <source>
        <dbReference type="ARBA" id="ARBA00022679"/>
    </source>
</evidence>
<dbReference type="Gene3D" id="3.40.640.10">
    <property type="entry name" value="Type I PLP-dependent aspartate aminotransferase-like (Major domain)"/>
    <property type="match status" value="1"/>
</dbReference>
<dbReference type="SUPFAM" id="SSF53383">
    <property type="entry name" value="PLP-dependent transferases"/>
    <property type="match status" value="1"/>
</dbReference>
<dbReference type="PATRIC" id="fig|1242966.3.peg.357"/>
<evidence type="ECO:0000259" key="8">
    <source>
        <dbReference type="Pfam" id="PF00266"/>
    </source>
</evidence>
<evidence type="ECO:0000256" key="1">
    <source>
        <dbReference type="ARBA" id="ARBA00001933"/>
    </source>
</evidence>
<feature type="domain" description="Aminotransferase class V" evidence="8">
    <location>
        <begin position="271"/>
        <end position="568"/>
    </location>
</feature>
<dbReference type="GO" id="GO:0047304">
    <property type="term" value="F:2-aminoethylphosphonate-pyruvate transaminase activity"/>
    <property type="evidence" value="ECO:0007669"/>
    <property type="project" value="UniProtKB-EC"/>
</dbReference>
<dbReference type="EMBL" id="ANNE01000003">
    <property type="protein sequence ID" value="ERJ23489.1"/>
    <property type="molecule type" value="Genomic_DNA"/>
</dbReference>
<dbReference type="NCBIfam" id="TIGR03301">
    <property type="entry name" value="PhnW-AepZ"/>
    <property type="match status" value="1"/>
</dbReference>
<evidence type="ECO:0000256" key="4">
    <source>
        <dbReference type="ARBA" id="ARBA00022898"/>
    </source>
</evidence>
<dbReference type="Proteomes" id="UP000016636">
    <property type="component" value="Unassembled WGS sequence"/>
</dbReference>
<comment type="cofactor">
    <cofactor evidence="1">
        <name>pyridoxal 5'-phosphate</name>
        <dbReference type="ChEBI" id="CHEBI:597326"/>
    </cofactor>
</comment>
<name>U2G5X8_9BACT</name>
<dbReference type="CDD" id="cd02523">
    <property type="entry name" value="PC_cytidylyltransferase"/>
    <property type="match status" value="1"/>
</dbReference>
<evidence type="ECO:0000256" key="2">
    <source>
        <dbReference type="ARBA" id="ARBA00022576"/>
    </source>
</evidence>
<proteinExistence type="inferred from homology"/>
<gene>
    <name evidence="10" type="ORF">UNSW3_864</name>
</gene>
<dbReference type="AlphaFoldDB" id="U2G5X8"/>
<keyword evidence="5 10" id="KW-0670">Pyruvate</keyword>
<keyword evidence="3 10" id="KW-0808">Transferase</keyword>
<reference evidence="10 11" key="1">
    <citation type="journal article" date="2013" name="BMC Genomics">
        <title>Comparative genomics of Campylobacter concisus isolates reveals genetic diversity and provides insights into disease association.</title>
        <authorList>
            <person name="Deshpande N.P."/>
            <person name="Kaakoush N.O."/>
            <person name="Wilkins M.R."/>
            <person name="Mitchell H.M."/>
        </authorList>
    </citation>
    <scope>NUCLEOTIDE SEQUENCE [LARGE SCALE GENOMIC DNA]</scope>
    <source>
        <strain evidence="10 11">UNSW3</strain>
    </source>
</reference>
<dbReference type="EC" id="2.6.1.37" evidence="6"/>
<feature type="domain" description="MobA-like NTP transferase" evidence="9">
    <location>
        <begin position="5"/>
        <end position="127"/>
    </location>
</feature>
<dbReference type="NCBIfam" id="NF010006">
    <property type="entry name" value="PRK13479.1"/>
    <property type="match status" value="1"/>
</dbReference>